<dbReference type="OrthoDB" id="1436954at2759"/>
<comment type="caution">
    <text evidence="1">The sequence shown here is derived from an EMBL/GenBank/DDBJ whole genome shotgun (WGS) entry which is preliminary data.</text>
</comment>
<proteinExistence type="predicted"/>
<evidence type="ECO:0000313" key="1">
    <source>
        <dbReference type="EMBL" id="KAF7807987.1"/>
    </source>
</evidence>
<organism evidence="1 2">
    <name type="scientific">Senna tora</name>
    <dbReference type="NCBI Taxonomy" id="362788"/>
    <lineage>
        <taxon>Eukaryota</taxon>
        <taxon>Viridiplantae</taxon>
        <taxon>Streptophyta</taxon>
        <taxon>Embryophyta</taxon>
        <taxon>Tracheophyta</taxon>
        <taxon>Spermatophyta</taxon>
        <taxon>Magnoliopsida</taxon>
        <taxon>eudicotyledons</taxon>
        <taxon>Gunneridae</taxon>
        <taxon>Pentapetalae</taxon>
        <taxon>rosids</taxon>
        <taxon>fabids</taxon>
        <taxon>Fabales</taxon>
        <taxon>Fabaceae</taxon>
        <taxon>Caesalpinioideae</taxon>
        <taxon>Cassia clade</taxon>
        <taxon>Senna</taxon>
    </lineage>
</organism>
<name>A0A834SQK4_9FABA</name>
<sequence length="159" mass="17660">MRSMIAADCSGVANDDKTAMQFLSAFDYMSSDISLFSTWYAYTENYMDLDSRIIIGNAGSVAEQYFLNFAMTMASILTLHQNGVFGIATTMARVLMMHLDLESGIAKDEQSGTPGLIGFLSNDPLDIREDTLLLRPSLVRLRLCFFLEELNLPPPSSHL</sequence>
<accession>A0A834SQK4</accession>
<reference evidence="1" key="1">
    <citation type="submission" date="2020-09" db="EMBL/GenBank/DDBJ databases">
        <title>Genome-Enabled Discovery of Anthraquinone Biosynthesis in Senna tora.</title>
        <authorList>
            <person name="Kang S.-H."/>
            <person name="Pandey R.P."/>
            <person name="Lee C.-M."/>
            <person name="Sim J.-S."/>
            <person name="Jeong J.-T."/>
            <person name="Choi B.-S."/>
            <person name="Jung M."/>
            <person name="Ginzburg D."/>
            <person name="Zhao K."/>
            <person name="Won S.Y."/>
            <person name="Oh T.-J."/>
            <person name="Yu Y."/>
            <person name="Kim N.-H."/>
            <person name="Lee O.R."/>
            <person name="Lee T.-H."/>
            <person name="Bashyal P."/>
            <person name="Kim T.-S."/>
            <person name="Lee W.-H."/>
            <person name="Kawkins C."/>
            <person name="Kim C.-K."/>
            <person name="Kim J.S."/>
            <person name="Ahn B.O."/>
            <person name="Rhee S.Y."/>
            <person name="Sohng J.K."/>
        </authorList>
    </citation>
    <scope>NUCLEOTIDE SEQUENCE</scope>
    <source>
        <tissue evidence="1">Leaf</tissue>
    </source>
</reference>
<protein>
    <submittedName>
        <fullName evidence="1">Uncharacterized protein</fullName>
    </submittedName>
</protein>
<dbReference type="AlphaFoldDB" id="A0A834SQK4"/>
<keyword evidence="2" id="KW-1185">Reference proteome</keyword>
<evidence type="ECO:0000313" key="2">
    <source>
        <dbReference type="Proteomes" id="UP000634136"/>
    </source>
</evidence>
<dbReference type="Proteomes" id="UP000634136">
    <property type="component" value="Unassembled WGS sequence"/>
</dbReference>
<dbReference type="EMBL" id="JAAIUW010000012">
    <property type="protein sequence ID" value="KAF7807987.1"/>
    <property type="molecule type" value="Genomic_DNA"/>
</dbReference>
<gene>
    <name evidence="1" type="ORF">G2W53_040148</name>
</gene>